<keyword evidence="4" id="KW-0624">Polysaccharide degradation</keyword>
<dbReference type="GO" id="GO:0008810">
    <property type="term" value="F:cellulase activity"/>
    <property type="evidence" value="ECO:0007669"/>
    <property type="project" value="InterPro"/>
</dbReference>
<dbReference type="SUPFAM" id="SSF81296">
    <property type="entry name" value="E set domains"/>
    <property type="match status" value="1"/>
</dbReference>
<dbReference type="CDD" id="cd02850">
    <property type="entry name" value="E_set_Cellulase_N"/>
    <property type="match status" value="1"/>
</dbReference>
<feature type="domain" description="Cellulase Ig-like" evidence="6">
    <location>
        <begin position="243"/>
        <end position="309"/>
    </location>
</feature>
<evidence type="ECO:0000313" key="7">
    <source>
        <dbReference type="EMBL" id="MUB66486.1"/>
    </source>
</evidence>
<proteinExistence type="inferred from homology"/>
<evidence type="ECO:0000256" key="2">
    <source>
        <dbReference type="ARBA" id="ARBA00023001"/>
    </source>
</evidence>
<dbReference type="Pfam" id="PF02927">
    <property type="entry name" value="CelD_N"/>
    <property type="match status" value="1"/>
</dbReference>
<dbReference type="Pfam" id="PF00759">
    <property type="entry name" value="Glyco_hydro_9"/>
    <property type="match status" value="1"/>
</dbReference>
<evidence type="ECO:0000256" key="4">
    <source>
        <dbReference type="ARBA" id="ARBA00023326"/>
    </source>
</evidence>
<dbReference type="InterPro" id="IPR014756">
    <property type="entry name" value="Ig_E-set"/>
</dbReference>
<dbReference type="InterPro" id="IPR013783">
    <property type="entry name" value="Ig-like_fold"/>
</dbReference>
<protein>
    <submittedName>
        <fullName evidence="7">Glycosyl hydrolase family 9</fullName>
    </submittedName>
</protein>
<dbReference type="InterPro" id="IPR012341">
    <property type="entry name" value="6hp_glycosidase-like_sf"/>
</dbReference>
<accession>A0AAW9WM67</accession>
<dbReference type="Gene3D" id="2.60.40.10">
    <property type="entry name" value="Immunoglobulins"/>
    <property type="match status" value="1"/>
</dbReference>
<sequence>MQSDAERTNMQINTEFQQELEESGYIHRPLPLHEEVSLEQREKEKKVTARKTVWSGDGKGCCGDPVSMERGTVETVRLEVETVLAMEAPLLCRCWPEGMPQDGDCAYYGHIHAAFPVKETDWTSFHRVRALIRPECDGARTVSLSMYLENDGERKVPDRYRRQGFHMMNLKNHQWNDCIWEFPSLPRDCVSGFGFRYRINGRDTASGETAAFFVKEIWLEAVEHPGKESGWLPERNTVCYSTCGYETGAVKRAVLAEEAETFIIEDRSGRICLKKSLEHVVWKEDAFRIADFSELTQEGEYRIRAGNVTGDWFPVRDGVLDEVTWKGINFLFCERCGYPVPGKHGLCHMDVYAEHNGVKLPYCGGWHDAGDMSQQTVQTAETVESLLELAAERRGNTLLYQRLMEEALWGLEFIFRTRFGDGYRASSIGLIRWTDGKIGNDDDAANVRVHNHALENFICAGVFALAAECLRDYDGELAWRCAKAAEEDFEFALERCRTHGMELPVQWEHTYSSSAALFYGEIVTAAVRIWKVTGKEVYETAAAEYGRKLLDCQEKDSSETGLRGFFYRDETHRDIVHYNHQAREHVPVTALVLLCRLLDSHPDKMLWEEGIRLYGEYVRDLMACASPYEMLPAGLYSETAEDQELFRLLHLQTDYETEKENHTLQVRAGMCVPTGTGGKSGYGVRQFPVWFSFRGNTAVMLSAAKGAAAAGGYLNDAFLMEAAASQTDWLFGKNPFGRSLMYGVGTGYQQLFSTFPGICVGQLPVGIETDGNSDVPYWPGGNQSTYKEVWVTSVAKLFAIIAEIYKNQT</sequence>
<feature type="domain" description="Glycoside hydrolase family 9" evidence="5">
    <location>
        <begin position="323"/>
        <end position="749"/>
    </location>
</feature>
<dbReference type="AlphaFoldDB" id="A0AAW9WM67"/>
<keyword evidence="3" id="KW-0119">Carbohydrate metabolism</keyword>
<gene>
    <name evidence="7" type="ORF">GNE07_26055</name>
</gene>
<dbReference type="SUPFAM" id="SSF48208">
    <property type="entry name" value="Six-hairpin glycosidases"/>
    <property type="match status" value="1"/>
</dbReference>
<keyword evidence="7" id="KW-0378">Hydrolase</keyword>
<evidence type="ECO:0000256" key="1">
    <source>
        <dbReference type="ARBA" id="ARBA00007072"/>
    </source>
</evidence>
<evidence type="ECO:0000259" key="5">
    <source>
        <dbReference type="Pfam" id="PF00759"/>
    </source>
</evidence>
<name>A0AAW9WM67_9FIRM</name>
<dbReference type="EMBL" id="WNME01000027">
    <property type="protein sequence ID" value="MUB66486.1"/>
    <property type="molecule type" value="Genomic_DNA"/>
</dbReference>
<reference evidence="7 8" key="1">
    <citation type="submission" date="2019-09" db="EMBL/GenBank/DDBJ databases">
        <title>Draft genome sequencing of Hungatella hathewayi 123Y-2.</title>
        <authorList>
            <person name="Lv Q."/>
            <person name="Li S."/>
        </authorList>
    </citation>
    <scope>NUCLEOTIDE SEQUENCE [LARGE SCALE GENOMIC DNA]</scope>
    <source>
        <strain evidence="7 8">123Y-2</strain>
    </source>
</reference>
<keyword evidence="2" id="KW-0136">Cellulose degradation</keyword>
<comment type="similarity">
    <text evidence="1">Belongs to the glycosyl hydrolase 9 (cellulase E) family.</text>
</comment>
<evidence type="ECO:0000256" key="3">
    <source>
        <dbReference type="ARBA" id="ARBA00023277"/>
    </source>
</evidence>
<dbReference type="InterPro" id="IPR008928">
    <property type="entry name" value="6-hairpin_glycosidase_sf"/>
</dbReference>
<dbReference type="InterPro" id="IPR001701">
    <property type="entry name" value="Glyco_hydro_9"/>
</dbReference>
<evidence type="ECO:0000313" key="8">
    <source>
        <dbReference type="Proteomes" id="UP000434223"/>
    </source>
</evidence>
<evidence type="ECO:0000259" key="6">
    <source>
        <dbReference type="Pfam" id="PF02927"/>
    </source>
</evidence>
<dbReference type="Proteomes" id="UP000434223">
    <property type="component" value="Unassembled WGS sequence"/>
</dbReference>
<dbReference type="GO" id="GO:0030245">
    <property type="term" value="P:cellulose catabolic process"/>
    <property type="evidence" value="ECO:0007669"/>
    <property type="project" value="UniProtKB-KW"/>
</dbReference>
<organism evidence="7 8">
    <name type="scientific">Hungatella hathewayi</name>
    <dbReference type="NCBI Taxonomy" id="154046"/>
    <lineage>
        <taxon>Bacteria</taxon>
        <taxon>Bacillati</taxon>
        <taxon>Bacillota</taxon>
        <taxon>Clostridia</taxon>
        <taxon>Lachnospirales</taxon>
        <taxon>Lachnospiraceae</taxon>
        <taxon>Hungatella</taxon>
    </lineage>
</organism>
<dbReference type="Gene3D" id="1.50.10.10">
    <property type="match status" value="1"/>
</dbReference>
<comment type="caution">
    <text evidence="7">The sequence shown here is derived from an EMBL/GenBank/DDBJ whole genome shotgun (WGS) entry which is preliminary data.</text>
</comment>
<dbReference type="InterPro" id="IPR004197">
    <property type="entry name" value="Cellulase_Ig-like"/>
</dbReference>